<comment type="caution">
    <text evidence="4">The sequence shown here is derived from an EMBL/GenBank/DDBJ whole genome shotgun (WGS) entry which is preliminary data.</text>
</comment>
<evidence type="ECO:0000256" key="1">
    <source>
        <dbReference type="ARBA" id="ARBA00006484"/>
    </source>
</evidence>
<dbReference type="InterPro" id="IPR036291">
    <property type="entry name" value="NAD(P)-bd_dom_sf"/>
</dbReference>
<organism evidence="4 5">
    <name type="scientific">Agrobacterium vitis</name>
    <name type="common">Rhizobium vitis</name>
    <dbReference type="NCBI Taxonomy" id="373"/>
    <lineage>
        <taxon>Bacteria</taxon>
        <taxon>Pseudomonadati</taxon>
        <taxon>Pseudomonadota</taxon>
        <taxon>Alphaproteobacteria</taxon>
        <taxon>Hyphomicrobiales</taxon>
        <taxon>Rhizobiaceae</taxon>
        <taxon>Rhizobium/Agrobacterium group</taxon>
        <taxon>Agrobacterium</taxon>
    </lineage>
</organism>
<gene>
    <name evidence="4" type="ORF">GOZ88_11625</name>
</gene>
<dbReference type="PANTHER" id="PTHR24322">
    <property type="entry name" value="PKSB"/>
    <property type="match status" value="1"/>
</dbReference>
<dbReference type="Proteomes" id="UP000440716">
    <property type="component" value="Unassembled WGS sequence"/>
</dbReference>
<dbReference type="Gene3D" id="3.40.50.720">
    <property type="entry name" value="NAD(P)-binding Rossmann-like Domain"/>
    <property type="match status" value="1"/>
</dbReference>
<name>A0A7K1RFH1_AGRVI</name>
<dbReference type="CDD" id="cd05233">
    <property type="entry name" value="SDR_c"/>
    <property type="match status" value="1"/>
</dbReference>
<dbReference type="Pfam" id="PF00106">
    <property type="entry name" value="adh_short"/>
    <property type="match status" value="1"/>
</dbReference>
<protein>
    <submittedName>
        <fullName evidence="4">SDR family NAD(P)-dependent oxidoreductase</fullName>
    </submittedName>
</protein>
<proteinExistence type="inferred from homology"/>
<dbReference type="InterPro" id="IPR002347">
    <property type="entry name" value="SDR_fam"/>
</dbReference>
<dbReference type="EMBL" id="WPHU01000004">
    <property type="protein sequence ID" value="MVA56758.1"/>
    <property type="molecule type" value="Genomic_DNA"/>
</dbReference>
<dbReference type="PANTHER" id="PTHR24322:SF736">
    <property type="entry name" value="RETINOL DEHYDROGENASE 10"/>
    <property type="match status" value="1"/>
</dbReference>
<evidence type="ECO:0000313" key="5">
    <source>
        <dbReference type="Proteomes" id="UP000440716"/>
    </source>
</evidence>
<accession>A0A7K1RFH1</accession>
<dbReference type="PRINTS" id="PR00081">
    <property type="entry name" value="GDHRDH"/>
</dbReference>
<dbReference type="RefSeq" id="WP_156591222.1">
    <property type="nucleotide sequence ID" value="NZ_WPHU01000004.1"/>
</dbReference>
<evidence type="ECO:0000256" key="3">
    <source>
        <dbReference type="RuleBase" id="RU000363"/>
    </source>
</evidence>
<evidence type="ECO:0000313" key="4">
    <source>
        <dbReference type="EMBL" id="MVA56758.1"/>
    </source>
</evidence>
<dbReference type="AlphaFoldDB" id="A0A7K1RFH1"/>
<keyword evidence="2" id="KW-0560">Oxidoreductase</keyword>
<dbReference type="PRINTS" id="PR00080">
    <property type="entry name" value="SDRFAMILY"/>
</dbReference>
<evidence type="ECO:0000256" key="2">
    <source>
        <dbReference type="ARBA" id="ARBA00023002"/>
    </source>
</evidence>
<reference evidence="4 5" key="1">
    <citation type="submission" date="2019-12" db="EMBL/GenBank/DDBJ databases">
        <title>Whole-genome sequencing of Allorhizobium vitis.</title>
        <authorList>
            <person name="Gan H.M."/>
            <person name="Szegedi E."/>
            <person name="Burr T."/>
            <person name="Savka M.A."/>
        </authorList>
    </citation>
    <scope>NUCLEOTIDE SEQUENCE [LARGE SCALE GENOMIC DNA]</scope>
    <source>
        <strain evidence="4 5">CG415</strain>
    </source>
</reference>
<sequence length="281" mass="29115">MKFDGKLVLITGAATGIGRATARSLGQLGARVVIVDMNEDGAKEAAKSVPGGKAVAFRCNLANDQEVADLQRQVESSCGVVDILINNAAKPPVTGSILTVGLDQFQAAFDVNVLGYLRTIKAFLPGMLERNAGHIVNTSSGLALLPDPPIRFMGPYITSKGAQLSLSYAYAHALSGTGVGISVFCPGITATAEMPGGVPPTPPPGMPAPEEFSIGVPTRRTVRVPAEHAAKVLIEGLERDAFLICSQSNYQPDLIAFASAGYDPASIVGEALGETKRSLGA</sequence>
<dbReference type="GO" id="GO:0016616">
    <property type="term" value="F:oxidoreductase activity, acting on the CH-OH group of donors, NAD or NADP as acceptor"/>
    <property type="evidence" value="ECO:0007669"/>
    <property type="project" value="TreeGrafter"/>
</dbReference>
<dbReference type="SUPFAM" id="SSF51735">
    <property type="entry name" value="NAD(P)-binding Rossmann-fold domains"/>
    <property type="match status" value="1"/>
</dbReference>
<comment type="similarity">
    <text evidence="1 3">Belongs to the short-chain dehydrogenases/reductases (SDR) family.</text>
</comment>